<dbReference type="InterPro" id="IPR008936">
    <property type="entry name" value="Rho_GTPase_activation_prot"/>
</dbReference>
<evidence type="ECO:0000256" key="18">
    <source>
        <dbReference type="ARBA" id="ARBA00022833"/>
    </source>
</evidence>
<keyword evidence="37" id="KW-1185">Reference proteome</keyword>
<evidence type="ECO:0000256" key="5">
    <source>
        <dbReference type="ARBA" id="ARBA00004413"/>
    </source>
</evidence>
<evidence type="ECO:0000259" key="34">
    <source>
        <dbReference type="PROSITE" id="PS50081"/>
    </source>
</evidence>
<evidence type="ECO:0000256" key="9">
    <source>
        <dbReference type="ARBA" id="ARBA00022473"/>
    </source>
</evidence>
<evidence type="ECO:0000259" key="35">
    <source>
        <dbReference type="PROSITE" id="PS50238"/>
    </source>
</evidence>
<feature type="region of interest" description="Disordered" evidence="33">
    <location>
        <begin position="180"/>
        <end position="211"/>
    </location>
</feature>
<protein>
    <recommendedName>
        <fullName evidence="30">Rac GTPase-activating protein 1</fullName>
    </recommendedName>
    <alternativeName>
        <fullName evidence="31">Male germ cell RacGap</fullName>
    </alternativeName>
</protein>
<dbReference type="InterPro" id="IPR002219">
    <property type="entry name" value="PKC_DAG/PE"/>
</dbReference>
<evidence type="ECO:0000256" key="23">
    <source>
        <dbReference type="ARBA" id="ARBA00023065"/>
    </source>
</evidence>
<dbReference type="STRING" id="64144.ENSATEP00000035057"/>
<evidence type="ECO:0000313" key="36">
    <source>
        <dbReference type="Ensembl" id="ENSATEP00000035057.1"/>
    </source>
</evidence>
<dbReference type="Gene3D" id="3.30.60.20">
    <property type="match status" value="1"/>
</dbReference>
<evidence type="ECO:0000313" key="37">
    <source>
        <dbReference type="Proteomes" id="UP000265040"/>
    </source>
</evidence>
<reference evidence="36" key="3">
    <citation type="submission" date="2025-09" db="UniProtKB">
        <authorList>
            <consortium name="Ensembl"/>
        </authorList>
    </citation>
    <scope>IDENTIFICATION</scope>
</reference>
<reference evidence="36" key="2">
    <citation type="submission" date="2025-08" db="UniProtKB">
        <authorList>
            <consortium name="Ensembl"/>
        </authorList>
    </citation>
    <scope>IDENTIFICATION</scope>
</reference>
<evidence type="ECO:0000256" key="6">
    <source>
        <dbReference type="ARBA" id="ARBA00004626"/>
    </source>
</evidence>
<dbReference type="Ensembl" id="ENSATET00000035564.3">
    <property type="protein sequence ID" value="ENSATEP00000035057.1"/>
    <property type="gene ID" value="ENSATEG00000024090.3"/>
</dbReference>
<keyword evidence="26" id="KW-0206">Cytoskeleton</keyword>
<keyword evidence="20" id="KW-0744">Spermatogenesis</keyword>
<keyword evidence="21" id="KW-0007">Acetylation</keyword>
<dbReference type="GO" id="GO:0005096">
    <property type="term" value="F:GTPase activator activity"/>
    <property type="evidence" value="ECO:0007669"/>
    <property type="project" value="UniProtKB-KW"/>
</dbReference>
<dbReference type="OMA" id="FWEQYIV"/>
<feature type="region of interest" description="Disordered" evidence="33">
    <location>
        <begin position="582"/>
        <end position="615"/>
    </location>
</feature>
<keyword evidence="24" id="KW-0446">Lipid-binding</keyword>
<keyword evidence="13" id="KW-0597">Phosphoprotein</keyword>
<organism evidence="36 37">
    <name type="scientific">Anabas testudineus</name>
    <name type="common">Climbing perch</name>
    <name type="synonym">Anthias testudineus</name>
    <dbReference type="NCBI Taxonomy" id="64144"/>
    <lineage>
        <taxon>Eukaryota</taxon>
        <taxon>Metazoa</taxon>
        <taxon>Chordata</taxon>
        <taxon>Craniata</taxon>
        <taxon>Vertebrata</taxon>
        <taxon>Euteleostomi</taxon>
        <taxon>Actinopterygii</taxon>
        <taxon>Neopterygii</taxon>
        <taxon>Teleostei</taxon>
        <taxon>Neoteleostei</taxon>
        <taxon>Acanthomorphata</taxon>
        <taxon>Anabantaria</taxon>
        <taxon>Anabantiformes</taxon>
        <taxon>Anabantoidei</taxon>
        <taxon>Anabantidae</taxon>
        <taxon>Anabas</taxon>
    </lineage>
</organism>
<dbReference type="GO" id="GO:0051233">
    <property type="term" value="C:spindle midzone"/>
    <property type="evidence" value="ECO:0007669"/>
    <property type="project" value="TreeGrafter"/>
</dbReference>
<reference evidence="36" key="1">
    <citation type="submission" date="2021-04" db="EMBL/GenBank/DDBJ databases">
        <authorList>
            <consortium name="Wellcome Sanger Institute Data Sharing"/>
        </authorList>
    </citation>
    <scope>NUCLEOTIDE SEQUENCE [LARGE SCALE GENOMIC DNA]</scope>
</reference>
<keyword evidence="10" id="KW-1003">Cell membrane</keyword>
<dbReference type="CDD" id="cd04382">
    <property type="entry name" value="RhoGAP_MgcRacGAP"/>
    <property type="match status" value="1"/>
</dbReference>
<evidence type="ECO:0000256" key="12">
    <source>
        <dbReference type="ARBA" id="ARBA00022499"/>
    </source>
</evidence>
<name>A0A3Q1JIU5_ANATE</name>
<evidence type="ECO:0000256" key="27">
    <source>
        <dbReference type="ARBA" id="ARBA00023242"/>
    </source>
</evidence>
<dbReference type="AlphaFoldDB" id="A0A3Q1JIU5"/>
<dbReference type="SUPFAM" id="SSF48350">
    <property type="entry name" value="GTPase activation domain, GAP"/>
    <property type="match status" value="1"/>
</dbReference>
<evidence type="ECO:0000256" key="4">
    <source>
        <dbReference type="ARBA" id="ARBA00004218"/>
    </source>
</evidence>
<dbReference type="GO" id="GO:0007283">
    <property type="term" value="P:spermatogenesis"/>
    <property type="evidence" value="ECO:0007669"/>
    <property type="project" value="UniProtKB-KW"/>
</dbReference>
<dbReference type="FunFam" id="3.30.60.20:FF:000033">
    <property type="entry name" value="Rac GTPase-activating protein 1"/>
    <property type="match status" value="1"/>
</dbReference>
<evidence type="ECO:0000256" key="11">
    <source>
        <dbReference type="ARBA" id="ARBA00022490"/>
    </source>
</evidence>
<keyword evidence="27" id="KW-0539">Nucleus</keyword>
<dbReference type="PROSITE" id="PS00479">
    <property type="entry name" value="ZF_DAG_PE_1"/>
    <property type="match status" value="1"/>
</dbReference>
<dbReference type="GO" id="GO:0051256">
    <property type="term" value="P:mitotic spindle midzone assembly"/>
    <property type="evidence" value="ECO:0007669"/>
    <property type="project" value="TreeGrafter"/>
</dbReference>
<feature type="compositionally biased region" description="Basic and acidic residues" evidence="33">
    <location>
        <begin position="260"/>
        <end position="278"/>
    </location>
</feature>
<keyword evidence="16" id="KW-0863">Zinc-finger</keyword>
<dbReference type="GO" id="GO:0008289">
    <property type="term" value="F:lipid binding"/>
    <property type="evidence" value="ECO:0007669"/>
    <property type="project" value="UniProtKB-KW"/>
</dbReference>
<gene>
    <name evidence="36" type="primary">RACGAP1</name>
</gene>
<dbReference type="GO" id="GO:0000281">
    <property type="term" value="P:mitotic cytokinesis"/>
    <property type="evidence" value="ECO:0007669"/>
    <property type="project" value="Ensembl"/>
</dbReference>
<dbReference type="Pfam" id="PF00620">
    <property type="entry name" value="RhoGAP"/>
    <property type="match status" value="1"/>
</dbReference>
<dbReference type="CDD" id="cd20821">
    <property type="entry name" value="C1_MgcRacGAP"/>
    <property type="match status" value="1"/>
</dbReference>
<evidence type="ECO:0000256" key="3">
    <source>
        <dbReference type="ARBA" id="ARBA00004214"/>
    </source>
</evidence>
<evidence type="ECO:0000256" key="17">
    <source>
        <dbReference type="ARBA" id="ARBA00022782"/>
    </source>
</evidence>
<evidence type="ECO:0000256" key="10">
    <source>
        <dbReference type="ARBA" id="ARBA00022475"/>
    </source>
</evidence>
<feature type="domain" description="Rho-GAP" evidence="35">
    <location>
        <begin position="354"/>
        <end position="544"/>
    </location>
</feature>
<evidence type="ECO:0000256" key="16">
    <source>
        <dbReference type="ARBA" id="ARBA00022771"/>
    </source>
</evidence>
<keyword evidence="29" id="KW-0968">Cytoplasmic vesicle</keyword>
<dbReference type="Gene3D" id="1.10.555.10">
    <property type="entry name" value="Rho GTPase activation protein"/>
    <property type="match status" value="1"/>
</dbReference>
<evidence type="ECO:0000256" key="28">
    <source>
        <dbReference type="ARBA" id="ARBA00023306"/>
    </source>
</evidence>
<dbReference type="PANTHER" id="PTHR46199:SF5">
    <property type="entry name" value="RAC GTPASE-ACTIVATING PROTEIN 1"/>
    <property type="match status" value="1"/>
</dbReference>
<keyword evidence="9" id="KW-0217">Developmental protein</keyword>
<dbReference type="GO" id="GO:0008270">
    <property type="term" value="F:zinc ion binding"/>
    <property type="evidence" value="ECO:0007669"/>
    <property type="project" value="UniProtKB-KW"/>
</dbReference>
<dbReference type="GO" id="GO:0006811">
    <property type="term" value="P:monoatomic ion transport"/>
    <property type="evidence" value="ECO:0007669"/>
    <property type="project" value="UniProtKB-KW"/>
</dbReference>
<evidence type="ECO:0000256" key="22">
    <source>
        <dbReference type="ARBA" id="ARBA00023054"/>
    </source>
</evidence>
<keyword evidence="25" id="KW-0472">Membrane</keyword>
<keyword evidence="7" id="KW-0813">Transport</keyword>
<keyword evidence="22 32" id="KW-0175">Coiled coil</keyword>
<evidence type="ECO:0000256" key="2">
    <source>
        <dbReference type="ARBA" id="ARBA00004186"/>
    </source>
</evidence>
<dbReference type="OrthoDB" id="2218807at2759"/>
<keyword evidence="11" id="KW-0963">Cytoplasm</keyword>
<dbReference type="Pfam" id="PF00130">
    <property type="entry name" value="C1_1"/>
    <property type="match status" value="1"/>
</dbReference>
<dbReference type="GO" id="GO:0030496">
    <property type="term" value="C:midbody"/>
    <property type="evidence" value="ECO:0007669"/>
    <property type="project" value="UniProtKB-SubCell"/>
</dbReference>
<sequence length="631" mass="70812">METAVVNLQSLYDKLRMQVDLLNENIEPNFIQMAQNFDDCRRKWLMAEQELGSCKETLTKTETERGALEVKLKHARNQVDVEIRRRQKAEADCEKLDRQIQLIRDLLTSEASTNSIQLSAEQRSALAFLNTNSQGAANLNTSRRLTTIDESASILSDISYDKTDDSIDWDSSAVKTVRLKKREKRRSSRNLVDGPPLASKRSRSTGRLSEKANETLVTKTTVTVPVNGGPVEAVSTIETVPYWTRSRRRTAAMEWDSESVKSEDVFKQPGNPEREMIAEPRTPQSNGGVRLHEFVSKTVIKPESCVPCGKRIKFGKISLKCRDCRVVSHPECRERCPLPCIPNLGGTPVKIGEGVLADYVPEMSPMIPPLVVHCISEIEQRGLHEAGLYRLSGADRTVKELKEKFLRSKTVPVLSKVDDIHAITGLLKDFLRNLKEPLLTFRLNRPFMDAAEVSDDDNSIALIYQTIGDLPQPNRDTLAFLVLHLQRVADSLDTKMDISNLARVFGPTIVGHALPNPDPMTILQDTKRQPKVVERLLSLPVDYWRQFVMAENEQANLDHLIIENANCYATPERMSILGPLTTPEHQLSKTPSSSSLSQRMKSSLTPRFGSKSKSAVGFSRQGKFFASPLLK</sequence>
<keyword evidence="8" id="KW-0343">GTPase activation</keyword>
<dbReference type="GO" id="GO:0030154">
    <property type="term" value="P:cell differentiation"/>
    <property type="evidence" value="ECO:0007669"/>
    <property type="project" value="UniProtKB-KW"/>
</dbReference>
<feature type="compositionally biased region" description="Low complexity" evidence="33">
    <location>
        <begin position="592"/>
        <end position="603"/>
    </location>
</feature>
<dbReference type="RefSeq" id="XP_026223903.1">
    <property type="nucleotide sequence ID" value="XM_026368118.1"/>
</dbReference>
<keyword evidence="18" id="KW-0862">Zinc</keyword>
<evidence type="ECO:0000256" key="15">
    <source>
        <dbReference type="ARBA" id="ARBA00022723"/>
    </source>
</evidence>
<dbReference type="SMART" id="SM00109">
    <property type="entry name" value="C1"/>
    <property type="match status" value="1"/>
</dbReference>
<dbReference type="Proteomes" id="UP000265040">
    <property type="component" value="Chromosome 7"/>
</dbReference>
<dbReference type="InterPro" id="IPR000198">
    <property type="entry name" value="RhoGAP_dom"/>
</dbReference>
<evidence type="ECO:0000256" key="21">
    <source>
        <dbReference type="ARBA" id="ARBA00022990"/>
    </source>
</evidence>
<keyword evidence="15" id="KW-0479">Metal-binding</keyword>
<keyword evidence="19" id="KW-0832">Ubl conjugation</keyword>
<evidence type="ECO:0000256" key="29">
    <source>
        <dbReference type="ARBA" id="ARBA00023329"/>
    </source>
</evidence>
<accession>A0A3Q1JIU5</accession>
<feature type="coiled-coil region" evidence="32">
    <location>
        <begin position="58"/>
        <end position="106"/>
    </location>
</feature>
<evidence type="ECO:0000256" key="20">
    <source>
        <dbReference type="ARBA" id="ARBA00022871"/>
    </source>
</evidence>
<dbReference type="GO" id="GO:0001669">
    <property type="term" value="C:acrosomal vesicle"/>
    <property type="evidence" value="ECO:0007669"/>
    <property type="project" value="UniProtKB-SubCell"/>
</dbReference>
<keyword evidence="23" id="KW-0406">Ion transport</keyword>
<dbReference type="GO" id="GO:0032154">
    <property type="term" value="C:cleavage furrow"/>
    <property type="evidence" value="ECO:0007669"/>
    <property type="project" value="UniProtKB-SubCell"/>
</dbReference>
<keyword evidence="28" id="KW-0131">Cell cycle</keyword>
<feature type="domain" description="Phorbol-ester/DAG-type" evidence="34">
    <location>
        <begin position="291"/>
        <end position="340"/>
    </location>
</feature>
<evidence type="ECO:0000256" key="8">
    <source>
        <dbReference type="ARBA" id="ARBA00022468"/>
    </source>
</evidence>
<evidence type="ECO:0000256" key="1">
    <source>
        <dbReference type="ARBA" id="ARBA00004123"/>
    </source>
</evidence>
<dbReference type="GO" id="GO:0097149">
    <property type="term" value="C:centralspindlin complex"/>
    <property type="evidence" value="ECO:0007669"/>
    <property type="project" value="TreeGrafter"/>
</dbReference>
<dbReference type="FunFam" id="1.10.555.10:FF:000034">
    <property type="entry name" value="Rac GTPase-activating protein 1"/>
    <property type="match status" value="1"/>
</dbReference>
<evidence type="ECO:0000256" key="33">
    <source>
        <dbReference type="SAM" id="MobiDB-lite"/>
    </source>
</evidence>
<evidence type="ECO:0000256" key="13">
    <source>
        <dbReference type="ARBA" id="ARBA00022553"/>
    </source>
</evidence>
<evidence type="ECO:0000256" key="26">
    <source>
        <dbReference type="ARBA" id="ARBA00023212"/>
    </source>
</evidence>
<dbReference type="GeneTree" id="ENSGT00940000154610"/>
<evidence type="ECO:0000256" key="32">
    <source>
        <dbReference type="SAM" id="Coils"/>
    </source>
</evidence>
<keyword evidence="12" id="KW-1017">Isopeptide bond</keyword>
<dbReference type="InterPro" id="IPR046349">
    <property type="entry name" value="C1-like_sf"/>
</dbReference>
<dbReference type="SUPFAM" id="SSF57889">
    <property type="entry name" value="Cysteine-rich domain"/>
    <property type="match status" value="1"/>
</dbReference>
<evidence type="ECO:0000256" key="30">
    <source>
        <dbReference type="ARBA" id="ARBA00067896"/>
    </source>
</evidence>
<dbReference type="GO" id="GO:0007266">
    <property type="term" value="P:Rho protein signal transduction"/>
    <property type="evidence" value="ECO:0007669"/>
    <property type="project" value="TreeGrafter"/>
</dbReference>
<dbReference type="InParanoid" id="A0A3Q1JIU5"/>
<dbReference type="PROSITE" id="PS50238">
    <property type="entry name" value="RHOGAP"/>
    <property type="match status" value="1"/>
</dbReference>
<evidence type="ECO:0000256" key="14">
    <source>
        <dbReference type="ARBA" id="ARBA00022618"/>
    </source>
</evidence>
<dbReference type="GeneID" id="113167478"/>
<keyword evidence="14" id="KW-0132">Cell division</keyword>
<evidence type="ECO:0000256" key="7">
    <source>
        <dbReference type="ARBA" id="ARBA00022448"/>
    </source>
</evidence>
<evidence type="ECO:0000256" key="25">
    <source>
        <dbReference type="ARBA" id="ARBA00023136"/>
    </source>
</evidence>
<dbReference type="PROSITE" id="PS50081">
    <property type="entry name" value="ZF_DAG_PE_2"/>
    <property type="match status" value="1"/>
</dbReference>
<feature type="region of interest" description="Disordered" evidence="33">
    <location>
        <begin position="260"/>
        <end position="288"/>
    </location>
</feature>
<evidence type="ECO:0000256" key="19">
    <source>
        <dbReference type="ARBA" id="ARBA00022843"/>
    </source>
</evidence>
<dbReference type="GO" id="GO:0005634">
    <property type="term" value="C:nucleus"/>
    <property type="evidence" value="ECO:0007669"/>
    <property type="project" value="UniProtKB-SubCell"/>
</dbReference>
<proteinExistence type="predicted"/>
<evidence type="ECO:0000256" key="24">
    <source>
        <dbReference type="ARBA" id="ARBA00023121"/>
    </source>
</evidence>
<dbReference type="PANTHER" id="PTHR46199">
    <property type="entry name" value="RAC GTPASE-ACTIVATING PROTEIN 1"/>
    <property type="match status" value="1"/>
</dbReference>
<keyword evidence="17" id="KW-0221">Differentiation</keyword>
<dbReference type="FunCoup" id="A0A3Q1JIU5">
    <property type="interactions" value="995"/>
</dbReference>
<evidence type="ECO:0000256" key="31">
    <source>
        <dbReference type="ARBA" id="ARBA00075869"/>
    </source>
</evidence>
<comment type="subcellular location">
    <subcellularLocation>
        <location evidence="5">Cell membrane</location>
        <topology evidence="5">Peripheral membrane protein</topology>
        <orientation evidence="5">Cytoplasmic side</orientation>
    </subcellularLocation>
    <subcellularLocation>
        <location evidence="6">Cleavage furrow</location>
    </subcellularLocation>
    <subcellularLocation>
        <location evidence="2">Cytoplasm</location>
        <location evidence="2">Cytoskeleton</location>
        <location evidence="2">Spindle</location>
    </subcellularLocation>
    <subcellularLocation>
        <location evidence="4">Cytoplasmic vesicle</location>
        <location evidence="4">Secretory vesicle</location>
        <location evidence="4">Acrosome</location>
    </subcellularLocation>
    <subcellularLocation>
        <location evidence="3">Midbody</location>
    </subcellularLocation>
    <subcellularLocation>
        <location evidence="1">Nucleus</location>
    </subcellularLocation>
</comment>
<dbReference type="SMART" id="SM00324">
    <property type="entry name" value="RhoGAP"/>
    <property type="match status" value="1"/>
</dbReference>